<proteinExistence type="predicted"/>
<accession>A0A0A0ALQ0</accession>
<dbReference type="Proteomes" id="UP000053858">
    <property type="component" value="Unassembled WGS sequence"/>
</dbReference>
<dbReference type="AlphaFoldDB" id="A0A0A0ALQ0"/>
<organism evidence="1 2">
    <name type="scientific">Charadrius vociferus</name>
    <name type="common">Killdeer</name>
    <name type="synonym">Aegialitis vocifera</name>
    <dbReference type="NCBI Taxonomy" id="50402"/>
    <lineage>
        <taxon>Eukaryota</taxon>
        <taxon>Metazoa</taxon>
        <taxon>Chordata</taxon>
        <taxon>Craniata</taxon>
        <taxon>Vertebrata</taxon>
        <taxon>Euteleostomi</taxon>
        <taxon>Archelosauria</taxon>
        <taxon>Archosauria</taxon>
        <taxon>Dinosauria</taxon>
        <taxon>Saurischia</taxon>
        <taxon>Theropoda</taxon>
        <taxon>Coelurosauria</taxon>
        <taxon>Aves</taxon>
        <taxon>Neognathae</taxon>
        <taxon>Neoaves</taxon>
        <taxon>Charadriiformes</taxon>
        <taxon>Charadriidae</taxon>
        <taxon>Charadrius</taxon>
    </lineage>
</organism>
<reference evidence="2" key="1">
    <citation type="journal article" date="2014" name="Science">
        <title>Comparative genomics reveals insights into avian genome evolution and adaptation.</title>
        <authorList>
            <consortium name="Avian Genome Consortium"/>
            <person name="Zhang G."/>
            <person name="Li C."/>
            <person name="Li Q."/>
            <person name="Li B."/>
            <person name="Larkin D.M."/>
            <person name="Lee C."/>
            <person name="Storz J.F."/>
            <person name="Antunes A."/>
            <person name="Greenwold M.J."/>
            <person name="Meredith R.W."/>
            <person name="Odeen A."/>
            <person name="Cui J."/>
            <person name="Zhou Q."/>
            <person name="Xu L."/>
            <person name="Pan H."/>
            <person name="Wang Z."/>
            <person name="Jin L."/>
            <person name="Zhang P."/>
            <person name="Hu H."/>
            <person name="Yang W."/>
            <person name="Hu J."/>
            <person name="Xiao J."/>
            <person name="Yang Z."/>
            <person name="Liu Y."/>
            <person name="Xie Q."/>
            <person name="Yu H."/>
            <person name="Lian J."/>
            <person name="Wen P."/>
            <person name="Zhang F."/>
            <person name="Li H."/>
            <person name="Zeng Y."/>
            <person name="Xiong Z."/>
            <person name="Liu S."/>
            <person name="Zhou L."/>
            <person name="Huang Z."/>
            <person name="An N."/>
            <person name="Wang J."/>
            <person name="Zheng Q."/>
            <person name="Xiong Y."/>
            <person name="Wang G."/>
            <person name="Wang B."/>
            <person name="Wang J."/>
            <person name="Fan Y."/>
            <person name="da Fonseca R.R."/>
            <person name="Alfaro-Nunez A."/>
            <person name="Schubert M."/>
            <person name="Orlando L."/>
            <person name="Mourier T."/>
            <person name="Howard J.T."/>
            <person name="Ganapathy G."/>
            <person name="Pfenning A."/>
            <person name="Whitney O."/>
            <person name="Rivas M.V."/>
            <person name="Hara E."/>
            <person name="Smith J."/>
            <person name="Farre M."/>
            <person name="Narayan J."/>
            <person name="Slavov G."/>
            <person name="Romanov M.N."/>
            <person name="Borges R."/>
            <person name="Machado J.P."/>
            <person name="Khan I."/>
            <person name="Springer M.S."/>
            <person name="Gatesy J."/>
            <person name="Hoffmann F.G."/>
            <person name="Opazo J.C."/>
            <person name="Hastad O."/>
            <person name="Sawyer R.H."/>
            <person name="Kim H."/>
            <person name="Kim K.W."/>
            <person name="Kim H.J."/>
            <person name="Cho S."/>
            <person name="Li N."/>
            <person name="Huang Y."/>
            <person name="Bruford M.W."/>
            <person name="Zhan X."/>
            <person name="Dixon A."/>
            <person name="Bertelsen M.F."/>
            <person name="Derryberry E."/>
            <person name="Warren W."/>
            <person name="Wilson R.K."/>
            <person name="Li S."/>
            <person name="Ray D.A."/>
            <person name="Green R.E."/>
            <person name="O'Brien S.J."/>
            <person name="Griffin D."/>
            <person name="Johnson W.E."/>
            <person name="Haussler D."/>
            <person name="Ryder O.A."/>
            <person name="Willerslev E."/>
            <person name="Graves G.R."/>
            <person name="Alstrom P."/>
            <person name="Fjeldsa J."/>
            <person name="Mindell D.P."/>
            <person name="Edwards S.V."/>
            <person name="Braun E.L."/>
            <person name="Rahbek C."/>
            <person name="Burt D.W."/>
            <person name="Houde P."/>
            <person name="Zhang Y."/>
            <person name="Yang H."/>
            <person name="Wang J."/>
            <person name="Jarvis E.D."/>
            <person name="Gilbert M.T."/>
            <person name="Wang J."/>
        </authorList>
    </citation>
    <scope>NUCLEOTIDE SEQUENCE [LARGE SCALE GENOMIC DNA]</scope>
</reference>
<keyword evidence="2" id="KW-1185">Reference proteome</keyword>
<evidence type="ECO:0000313" key="1">
    <source>
        <dbReference type="EMBL" id="KGL93940.1"/>
    </source>
</evidence>
<evidence type="ECO:0000313" key="2">
    <source>
        <dbReference type="Proteomes" id="UP000053858"/>
    </source>
</evidence>
<name>A0A0A0ALQ0_CHAVO</name>
<protein>
    <recommendedName>
        <fullName evidence="3">Nidogen G2 beta-barrel domain-containing protein</fullName>
    </recommendedName>
</protein>
<sequence length="55" mass="6522">NGFKLEEGRFRLNIRKKFFTLRVVRHWNRLPREVVEAPSVEVFKARLDVALGNLV</sequence>
<dbReference type="EMBL" id="KL871931">
    <property type="protein sequence ID" value="KGL93940.1"/>
    <property type="molecule type" value="Genomic_DNA"/>
</dbReference>
<evidence type="ECO:0008006" key="3">
    <source>
        <dbReference type="Google" id="ProtNLM"/>
    </source>
</evidence>
<gene>
    <name evidence="1" type="ORF">N301_08258</name>
</gene>
<feature type="non-terminal residue" evidence="1">
    <location>
        <position position="1"/>
    </location>
</feature>
<feature type="non-terminal residue" evidence="1">
    <location>
        <position position="55"/>
    </location>
</feature>